<feature type="binding site" evidence="8">
    <location>
        <position position="65"/>
    </location>
    <ligand>
        <name>Mg(2+)</name>
        <dbReference type="ChEBI" id="CHEBI:18420"/>
    </ligand>
</feature>
<comment type="similarity">
    <text evidence="8">Belongs to the dethiobiotin synthetase family.</text>
</comment>
<comment type="cofactor">
    <cofactor evidence="8">
        <name>Mg(2+)</name>
        <dbReference type="ChEBI" id="CHEBI:18420"/>
    </cofactor>
</comment>
<evidence type="ECO:0000313" key="9">
    <source>
        <dbReference type="EMBL" id="TFH68682.1"/>
    </source>
</evidence>
<organism evidence="9 10">
    <name type="scientific">Gammaproteobacteria bacterium LSUCC0057</name>
    <dbReference type="NCBI Taxonomy" id="2559237"/>
    <lineage>
        <taxon>Bacteria</taxon>
        <taxon>Pseudomonadati</taxon>
        <taxon>Pseudomonadota</taxon>
        <taxon>Gammaproteobacteria</taxon>
        <taxon>Cellvibrionales</taxon>
        <taxon>Porticoccaceae</taxon>
        <taxon>SAR92 clade</taxon>
    </lineage>
</organism>
<evidence type="ECO:0000256" key="7">
    <source>
        <dbReference type="ARBA" id="ARBA00022842"/>
    </source>
</evidence>
<dbReference type="UniPathway" id="UPA00078">
    <property type="reaction ID" value="UER00161"/>
</dbReference>
<dbReference type="AlphaFoldDB" id="A0A4Y8UJZ8"/>
<evidence type="ECO:0000256" key="4">
    <source>
        <dbReference type="ARBA" id="ARBA00022741"/>
    </source>
</evidence>
<dbReference type="GO" id="GO:0000287">
    <property type="term" value="F:magnesium ion binding"/>
    <property type="evidence" value="ECO:0007669"/>
    <property type="project" value="UniProtKB-UniRule"/>
</dbReference>
<evidence type="ECO:0000256" key="8">
    <source>
        <dbReference type="HAMAP-Rule" id="MF_00336"/>
    </source>
</evidence>
<comment type="catalytic activity">
    <reaction evidence="8">
        <text>(7R,8S)-7,8-diammoniononanoate + CO2 + ATP = (4R,5S)-dethiobiotin + ADP + phosphate + 3 H(+)</text>
        <dbReference type="Rhea" id="RHEA:15805"/>
        <dbReference type="ChEBI" id="CHEBI:15378"/>
        <dbReference type="ChEBI" id="CHEBI:16526"/>
        <dbReference type="ChEBI" id="CHEBI:30616"/>
        <dbReference type="ChEBI" id="CHEBI:43474"/>
        <dbReference type="ChEBI" id="CHEBI:149469"/>
        <dbReference type="ChEBI" id="CHEBI:149473"/>
        <dbReference type="ChEBI" id="CHEBI:456216"/>
        <dbReference type="EC" id="6.3.3.3"/>
    </reaction>
</comment>
<evidence type="ECO:0000313" key="10">
    <source>
        <dbReference type="Proteomes" id="UP000298133"/>
    </source>
</evidence>
<dbReference type="Proteomes" id="UP000298133">
    <property type="component" value="Unassembled WGS sequence"/>
</dbReference>
<keyword evidence="5 8" id="KW-0093">Biotin biosynthesis</keyword>
<keyword evidence="4 8" id="KW-0547">Nucleotide-binding</keyword>
<feature type="binding site" evidence="8">
    <location>
        <position position="65"/>
    </location>
    <ligand>
        <name>ATP</name>
        <dbReference type="ChEBI" id="CHEBI:30616"/>
    </ligand>
</feature>
<dbReference type="InterPro" id="IPR027417">
    <property type="entry name" value="P-loop_NTPase"/>
</dbReference>
<dbReference type="GO" id="GO:0009102">
    <property type="term" value="P:biotin biosynthetic process"/>
    <property type="evidence" value="ECO:0007669"/>
    <property type="project" value="UniProtKB-UniRule"/>
</dbReference>
<dbReference type="OrthoDB" id="9802097at2"/>
<dbReference type="HAMAP" id="MF_00336">
    <property type="entry name" value="BioD"/>
    <property type="match status" value="1"/>
</dbReference>
<evidence type="ECO:0000256" key="5">
    <source>
        <dbReference type="ARBA" id="ARBA00022756"/>
    </source>
</evidence>
<dbReference type="PANTHER" id="PTHR43210">
    <property type="entry name" value="DETHIOBIOTIN SYNTHETASE"/>
    <property type="match status" value="1"/>
</dbReference>
<evidence type="ECO:0000256" key="1">
    <source>
        <dbReference type="ARBA" id="ARBA00022490"/>
    </source>
</evidence>
<dbReference type="GO" id="GO:0005829">
    <property type="term" value="C:cytosol"/>
    <property type="evidence" value="ECO:0007669"/>
    <property type="project" value="TreeGrafter"/>
</dbReference>
<dbReference type="GO" id="GO:0004141">
    <property type="term" value="F:dethiobiotin synthase activity"/>
    <property type="evidence" value="ECO:0007669"/>
    <property type="project" value="UniProtKB-UniRule"/>
</dbReference>
<protein>
    <recommendedName>
        <fullName evidence="8">ATP-dependent dethiobiotin synthetase BioD</fullName>
        <ecNumber evidence="8">6.3.3.3</ecNumber>
    </recommendedName>
    <alternativeName>
        <fullName evidence="8">DTB synthetase</fullName>
        <shortName evidence="8">DTBS</shortName>
    </alternativeName>
    <alternativeName>
        <fullName evidence="8">Dethiobiotin synthase</fullName>
    </alternativeName>
</protein>
<dbReference type="PANTHER" id="PTHR43210:SF5">
    <property type="entry name" value="DETHIOBIOTIN SYNTHETASE"/>
    <property type="match status" value="1"/>
</dbReference>
<accession>A0A4Y8UJZ8</accession>
<dbReference type="GO" id="GO:0005524">
    <property type="term" value="F:ATP binding"/>
    <property type="evidence" value="ECO:0007669"/>
    <property type="project" value="UniProtKB-UniRule"/>
</dbReference>
<dbReference type="EMBL" id="SPIA01000001">
    <property type="protein sequence ID" value="TFH68682.1"/>
    <property type="molecule type" value="Genomic_DNA"/>
</dbReference>
<comment type="function">
    <text evidence="8">Catalyzes a mechanistically unusual reaction, the ATP-dependent insertion of CO2 between the N7 and N8 nitrogen atoms of 7,8-diaminopelargonic acid (DAPA, also called 7,8-diammoniononanoate) to form a ureido ring.</text>
</comment>
<keyword evidence="7 8" id="KW-0460">Magnesium</keyword>
<keyword evidence="6 8" id="KW-0067">ATP-binding</keyword>
<dbReference type="EC" id="6.3.3.3" evidence="8"/>
<name>A0A4Y8UJZ8_9GAMM</name>
<proteinExistence type="inferred from homology"/>
<keyword evidence="3 8" id="KW-0479">Metal-binding</keyword>
<dbReference type="InterPro" id="IPR004472">
    <property type="entry name" value="DTB_synth_BioD"/>
</dbReference>
<dbReference type="Gene3D" id="3.40.50.300">
    <property type="entry name" value="P-loop containing nucleotide triphosphate hydrolases"/>
    <property type="match status" value="1"/>
</dbReference>
<sequence>MPATTTAAKLRRQRWFVTGTDTDVGKTTVAAGLLVALKQHGLTTLALKPVAAGCETTEQGLRNNDALALQAAATVALDYQQINPIALEPAIAPHIAAQELGLTMRVATVAGYCRGALLQRCDVALIEGAGGWRVPLNLRESFADLAVALQCQVVLVVGVKLGCINHALLTAEAIARDGLQMVGWVANIIDPNTARLAENLASLEALLGAPCWGVVEYMREPTATAVAAQLNSKAIVESCYE</sequence>
<feature type="binding site" evidence="8">
    <location>
        <begin position="127"/>
        <end position="130"/>
    </location>
    <ligand>
        <name>ATP</name>
        <dbReference type="ChEBI" id="CHEBI:30616"/>
    </ligand>
</feature>
<feature type="binding site" evidence="8">
    <location>
        <position position="27"/>
    </location>
    <ligand>
        <name>Mg(2+)</name>
        <dbReference type="ChEBI" id="CHEBI:18420"/>
    </ligand>
</feature>
<dbReference type="CDD" id="cd03109">
    <property type="entry name" value="DTBS"/>
    <property type="match status" value="1"/>
</dbReference>
<dbReference type="PIRSF" id="PIRSF006755">
    <property type="entry name" value="DTB_synth"/>
    <property type="match status" value="1"/>
</dbReference>
<evidence type="ECO:0000256" key="3">
    <source>
        <dbReference type="ARBA" id="ARBA00022723"/>
    </source>
</evidence>
<dbReference type="FunFam" id="3.40.50.300:FF:000292">
    <property type="entry name" value="ATP-dependent dethiobiotin synthetase BioD"/>
    <property type="match status" value="1"/>
</dbReference>
<feature type="active site" evidence="8">
    <location>
        <position position="48"/>
    </location>
</feature>
<dbReference type="NCBIfam" id="TIGR00347">
    <property type="entry name" value="bioD"/>
    <property type="match status" value="1"/>
</dbReference>
<dbReference type="SUPFAM" id="SSF52540">
    <property type="entry name" value="P-loop containing nucleoside triphosphate hydrolases"/>
    <property type="match status" value="1"/>
</dbReference>
<gene>
    <name evidence="8 9" type="primary">bioD</name>
    <name evidence="9" type="ORF">E3W66_01620</name>
</gene>
<comment type="caution">
    <text evidence="9">The sequence shown here is derived from an EMBL/GenBank/DDBJ whole genome shotgun (WGS) entry which is preliminary data.</text>
</comment>
<keyword evidence="10" id="KW-1185">Reference proteome</keyword>
<dbReference type="Pfam" id="PF13500">
    <property type="entry name" value="AAA_26"/>
    <property type="match status" value="1"/>
</dbReference>
<comment type="subcellular location">
    <subcellularLocation>
        <location evidence="8">Cytoplasm</location>
    </subcellularLocation>
</comment>
<keyword evidence="1 8" id="KW-0963">Cytoplasm</keyword>
<feature type="binding site" evidence="8">
    <location>
        <position position="127"/>
    </location>
    <ligand>
        <name>Mg(2+)</name>
        <dbReference type="ChEBI" id="CHEBI:18420"/>
    </ligand>
</feature>
<feature type="binding site" evidence="8">
    <location>
        <begin position="23"/>
        <end position="28"/>
    </location>
    <ligand>
        <name>ATP</name>
        <dbReference type="ChEBI" id="CHEBI:30616"/>
    </ligand>
</feature>
<reference evidence="9 10" key="1">
    <citation type="submission" date="2019-03" db="EMBL/GenBank/DDBJ databases">
        <title>Draft genome of Gammaproteobacteria bacterium LSUCC0057, a member of the SAR92 clade.</title>
        <authorList>
            <person name="Lanclos V.C."/>
            <person name="Doiron C."/>
            <person name="Henson M.W."/>
            <person name="Thrash J.C."/>
        </authorList>
    </citation>
    <scope>NUCLEOTIDE SEQUENCE [LARGE SCALE GENOMIC DNA]</scope>
    <source>
        <strain evidence="9 10">LSUCC0057</strain>
    </source>
</reference>
<comment type="pathway">
    <text evidence="8">Cofactor biosynthesis; biotin biosynthesis; biotin from 7,8-diaminononanoate: step 1/2.</text>
</comment>
<dbReference type="GO" id="GO:0042803">
    <property type="term" value="F:protein homodimerization activity"/>
    <property type="evidence" value="ECO:0007669"/>
    <property type="project" value="UniProtKB-ARBA"/>
</dbReference>
<keyword evidence="2 8" id="KW-0436">Ligase</keyword>
<evidence type="ECO:0000256" key="2">
    <source>
        <dbReference type="ARBA" id="ARBA00022598"/>
    </source>
</evidence>
<comment type="caution">
    <text evidence="8">Lacks conserved residue(s) required for the propagation of feature annotation.</text>
</comment>
<evidence type="ECO:0000256" key="6">
    <source>
        <dbReference type="ARBA" id="ARBA00022840"/>
    </source>
</evidence>
<comment type="subunit">
    <text evidence="8">Homodimer.</text>
</comment>